<accession>M2SIA3</accession>
<sequence length="205" mass="22560">MGFLKCISCQGQGKLEEEGTRPGRAIGTKHLDRIELPITIGGVVAYTRDSIRKTTMEAKEPSMPYYLALVPSYLSFGMHQDEIVANFQNLADASPIPLVLYNSPALVQVKVTGWFLALTAGGVGTIVGVVTKIKLCITEWEFAKGEINGIEFVVAHKRVYLKSSVDCRNPYPPCTDAGKKKNKKEEWGIDQVTLRPKSLSEADQD</sequence>
<dbReference type="Gene3D" id="3.20.20.70">
    <property type="entry name" value="Aldolase class I"/>
    <property type="match status" value="1"/>
</dbReference>
<proteinExistence type="predicted"/>
<gene>
    <name evidence="1" type="ORF">COCHEDRAFT_1035764</name>
</gene>
<protein>
    <submittedName>
        <fullName evidence="1">Uncharacterized protein</fullName>
    </submittedName>
</protein>
<dbReference type="OrthoDB" id="191315at2759"/>
<keyword evidence="2" id="KW-1185">Reference proteome</keyword>
<dbReference type="SUPFAM" id="SSF51569">
    <property type="entry name" value="Aldolase"/>
    <property type="match status" value="1"/>
</dbReference>
<dbReference type="Proteomes" id="UP000016936">
    <property type="component" value="Unassembled WGS sequence"/>
</dbReference>
<evidence type="ECO:0000313" key="2">
    <source>
        <dbReference type="Proteomes" id="UP000016936"/>
    </source>
</evidence>
<reference evidence="1 2" key="1">
    <citation type="journal article" date="2012" name="PLoS Pathog.">
        <title>Diverse lifestyles and strategies of plant pathogenesis encoded in the genomes of eighteen Dothideomycetes fungi.</title>
        <authorList>
            <person name="Ohm R.A."/>
            <person name="Feau N."/>
            <person name="Henrissat B."/>
            <person name="Schoch C.L."/>
            <person name="Horwitz B.A."/>
            <person name="Barry K.W."/>
            <person name="Condon B.J."/>
            <person name="Copeland A.C."/>
            <person name="Dhillon B."/>
            <person name="Glaser F."/>
            <person name="Hesse C.N."/>
            <person name="Kosti I."/>
            <person name="LaButti K."/>
            <person name="Lindquist E.A."/>
            <person name="Lucas S."/>
            <person name="Salamov A.A."/>
            <person name="Bradshaw R.E."/>
            <person name="Ciuffetti L."/>
            <person name="Hamelin R.C."/>
            <person name="Kema G.H.J."/>
            <person name="Lawrence C."/>
            <person name="Scott J.A."/>
            <person name="Spatafora J.W."/>
            <person name="Turgeon B.G."/>
            <person name="de Wit P.J.G.M."/>
            <person name="Zhong S."/>
            <person name="Goodwin S.B."/>
            <person name="Grigoriev I.V."/>
        </authorList>
    </citation>
    <scope>NUCLEOTIDE SEQUENCE [LARGE SCALE GENOMIC DNA]</scope>
    <source>
        <strain evidence="2">C5 / ATCC 48332 / race O</strain>
    </source>
</reference>
<reference evidence="2" key="2">
    <citation type="journal article" date="2013" name="PLoS Genet.">
        <title>Comparative genome structure, secondary metabolite, and effector coding capacity across Cochliobolus pathogens.</title>
        <authorList>
            <person name="Condon B.J."/>
            <person name="Leng Y."/>
            <person name="Wu D."/>
            <person name="Bushley K.E."/>
            <person name="Ohm R.A."/>
            <person name="Otillar R."/>
            <person name="Martin J."/>
            <person name="Schackwitz W."/>
            <person name="Grimwood J."/>
            <person name="MohdZainudin N."/>
            <person name="Xue C."/>
            <person name="Wang R."/>
            <person name="Manning V.A."/>
            <person name="Dhillon B."/>
            <person name="Tu Z.J."/>
            <person name="Steffenson B.J."/>
            <person name="Salamov A."/>
            <person name="Sun H."/>
            <person name="Lowry S."/>
            <person name="LaButti K."/>
            <person name="Han J."/>
            <person name="Copeland A."/>
            <person name="Lindquist E."/>
            <person name="Barry K."/>
            <person name="Schmutz J."/>
            <person name="Baker S.E."/>
            <person name="Ciuffetti L.M."/>
            <person name="Grigoriev I.V."/>
            <person name="Zhong S."/>
            <person name="Turgeon B.G."/>
        </authorList>
    </citation>
    <scope>NUCLEOTIDE SEQUENCE [LARGE SCALE GENOMIC DNA]</scope>
    <source>
        <strain evidence="2">C5 / ATCC 48332 / race O</strain>
    </source>
</reference>
<dbReference type="STRING" id="701091.M2SIA3"/>
<dbReference type="eggNOG" id="ENOG502QWNS">
    <property type="taxonomic scope" value="Eukaryota"/>
</dbReference>
<evidence type="ECO:0000313" key="1">
    <source>
        <dbReference type="EMBL" id="EMD85100.1"/>
    </source>
</evidence>
<dbReference type="HOGENOM" id="CLU_1337392_0_0_1"/>
<organism evidence="1 2">
    <name type="scientific">Cochliobolus heterostrophus (strain C5 / ATCC 48332 / race O)</name>
    <name type="common">Southern corn leaf blight fungus</name>
    <name type="synonym">Bipolaris maydis</name>
    <dbReference type="NCBI Taxonomy" id="701091"/>
    <lineage>
        <taxon>Eukaryota</taxon>
        <taxon>Fungi</taxon>
        <taxon>Dikarya</taxon>
        <taxon>Ascomycota</taxon>
        <taxon>Pezizomycotina</taxon>
        <taxon>Dothideomycetes</taxon>
        <taxon>Pleosporomycetidae</taxon>
        <taxon>Pleosporales</taxon>
        <taxon>Pleosporineae</taxon>
        <taxon>Pleosporaceae</taxon>
        <taxon>Bipolaris</taxon>
    </lineage>
</organism>
<dbReference type="AlphaFoldDB" id="M2SIA3"/>
<name>M2SIA3_COCH5</name>
<dbReference type="InterPro" id="IPR013785">
    <property type="entry name" value="Aldolase_TIM"/>
</dbReference>
<dbReference type="EMBL" id="KB445593">
    <property type="protein sequence ID" value="EMD85100.1"/>
    <property type="molecule type" value="Genomic_DNA"/>
</dbReference>